<evidence type="ECO:0000256" key="1">
    <source>
        <dbReference type="SAM" id="MobiDB-lite"/>
    </source>
</evidence>
<dbReference type="RefSeq" id="XP_062657959.1">
    <property type="nucleotide sequence ID" value="XM_062806715.1"/>
</dbReference>
<feature type="region of interest" description="Disordered" evidence="1">
    <location>
        <begin position="165"/>
        <end position="198"/>
    </location>
</feature>
<comment type="caution">
    <text evidence="2">The sequence shown here is derived from an EMBL/GenBank/DDBJ whole genome shotgun (WGS) entry which is preliminary data.</text>
</comment>
<dbReference type="GeneID" id="87843663"/>
<evidence type="ECO:0000313" key="2">
    <source>
        <dbReference type="EMBL" id="KAK3294445.1"/>
    </source>
</evidence>
<dbReference type="EMBL" id="JAUEPN010000005">
    <property type="protein sequence ID" value="KAK3294445.1"/>
    <property type="molecule type" value="Genomic_DNA"/>
</dbReference>
<accession>A0AAE0HDC8</accession>
<protein>
    <submittedName>
        <fullName evidence="2">Uncharacterized protein</fullName>
    </submittedName>
</protein>
<reference evidence="2" key="2">
    <citation type="submission" date="2023-06" db="EMBL/GenBank/DDBJ databases">
        <authorList>
            <consortium name="Lawrence Berkeley National Laboratory"/>
            <person name="Haridas S."/>
            <person name="Hensen N."/>
            <person name="Bonometti L."/>
            <person name="Westerberg I."/>
            <person name="Brannstrom I.O."/>
            <person name="Guillou S."/>
            <person name="Cros-Aarteil S."/>
            <person name="Calhoun S."/>
            <person name="Kuo A."/>
            <person name="Mondo S."/>
            <person name="Pangilinan J."/>
            <person name="Riley R."/>
            <person name="Labutti K."/>
            <person name="Andreopoulos B."/>
            <person name="Lipzen A."/>
            <person name="Chen C."/>
            <person name="Yanf M."/>
            <person name="Daum C."/>
            <person name="Ng V."/>
            <person name="Clum A."/>
            <person name="Steindorff A."/>
            <person name="Ohm R."/>
            <person name="Martin F."/>
            <person name="Silar P."/>
            <person name="Natvig D."/>
            <person name="Lalanne C."/>
            <person name="Gautier V."/>
            <person name="Ament-Velasquez S.L."/>
            <person name="Kruys A."/>
            <person name="Hutchinson M.I."/>
            <person name="Powell A.J."/>
            <person name="Barry K."/>
            <person name="Miller A.N."/>
            <person name="Grigoriev I.V."/>
            <person name="Debuchy R."/>
            <person name="Gladieux P."/>
            <person name="Thoren M.H."/>
            <person name="Johannesson H."/>
        </authorList>
    </citation>
    <scope>NUCLEOTIDE SEQUENCE</scope>
    <source>
        <strain evidence="2">CBS 168.71</strain>
    </source>
</reference>
<sequence length="198" mass="22022">MPSISSFIQYCRDKWTQPLTKDTQDNDVKRRGLFIWTNSEKVEGNGDENAFPQDVPVVPPGPSYDLMTRAPEPPSLPIYESFTSMRNSSYWSPKKCDGGFNGAQRQRHLAAVAQFQAVKRDGSLVRGSAAPTQEKIAGKAPAYDRAIELAKMYQSLLPDFHALFEGDDDSTTESERNSHRLVQSKPLALSLDGTAPRD</sequence>
<gene>
    <name evidence="2" type="ORF">B0H64DRAFT_443523</name>
</gene>
<keyword evidence="3" id="KW-1185">Reference proteome</keyword>
<evidence type="ECO:0000313" key="3">
    <source>
        <dbReference type="Proteomes" id="UP001278766"/>
    </source>
</evidence>
<name>A0AAE0HDC8_9PEZI</name>
<reference evidence="2" key="1">
    <citation type="journal article" date="2023" name="Mol. Phylogenet. Evol.">
        <title>Genome-scale phylogeny and comparative genomics of the fungal order Sordariales.</title>
        <authorList>
            <person name="Hensen N."/>
            <person name="Bonometti L."/>
            <person name="Westerberg I."/>
            <person name="Brannstrom I.O."/>
            <person name="Guillou S."/>
            <person name="Cros-Aarteil S."/>
            <person name="Calhoun S."/>
            <person name="Haridas S."/>
            <person name="Kuo A."/>
            <person name="Mondo S."/>
            <person name="Pangilinan J."/>
            <person name="Riley R."/>
            <person name="LaButti K."/>
            <person name="Andreopoulos B."/>
            <person name="Lipzen A."/>
            <person name="Chen C."/>
            <person name="Yan M."/>
            <person name="Daum C."/>
            <person name="Ng V."/>
            <person name="Clum A."/>
            <person name="Steindorff A."/>
            <person name="Ohm R.A."/>
            <person name="Martin F."/>
            <person name="Silar P."/>
            <person name="Natvig D.O."/>
            <person name="Lalanne C."/>
            <person name="Gautier V."/>
            <person name="Ament-Velasquez S.L."/>
            <person name="Kruys A."/>
            <person name="Hutchinson M.I."/>
            <person name="Powell A.J."/>
            <person name="Barry K."/>
            <person name="Miller A.N."/>
            <person name="Grigoriev I.V."/>
            <person name="Debuchy R."/>
            <person name="Gladieux P."/>
            <person name="Hiltunen Thoren M."/>
            <person name="Johannesson H."/>
        </authorList>
    </citation>
    <scope>NUCLEOTIDE SEQUENCE</scope>
    <source>
        <strain evidence="2">CBS 168.71</strain>
    </source>
</reference>
<dbReference type="Proteomes" id="UP001278766">
    <property type="component" value="Unassembled WGS sequence"/>
</dbReference>
<dbReference type="AlphaFoldDB" id="A0AAE0HDC8"/>
<organism evidence="2 3">
    <name type="scientific">Chaetomium fimeti</name>
    <dbReference type="NCBI Taxonomy" id="1854472"/>
    <lineage>
        <taxon>Eukaryota</taxon>
        <taxon>Fungi</taxon>
        <taxon>Dikarya</taxon>
        <taxon>Ascomycota</taxon>
        <taxon>Pezizomycotina</taxon>
        <taxon>Sordariomycetes</taxon>
        <taxon>Sordariomycetidae</taxon>
        <taxon>Sordariales</taxon>
        <taxon>Chaetomiaceae</taxon>
        <taxon>Chaetomium</taxon>
    </lineage>
</organism>
<proteinExistence type="predicted"/>